<dbReference type="Gene3D" id="2.40.50.140">
    <property type="entry name" value="Nucleic acid-binding proteins"/>
    <property type="match status" value="1"/>
</dbReference>
<evidence type="ECO:0000256" key="12">
    <source>
        <dbReference type="ARBA" id="ARBA00034617"/>
    </source>
</evidence>
<evidence type="ECO:0000256" key="6">
    <source>
        <dbReference type="ARBA" id="ARBA00022806"/>
    </source>
</evidence>
<gene>
    <name evidence="18" type="ORF">CDSE_0606</name>
</gene>
<keyword evidence="8" id="KW-0238">DNA-binding</keyword>
<dbReference type="GO" id="GO:0043138">
    <property type="term" value="F:3'-5' DNA helicase activity"/>
    <property type="evidence" value="ECO:0007669"/>
    <property type="project" value="UniProtKB-EC"/>
</dbReference>
<dbReference type="CDD" id="cd17992">
    <property type="entry name" value="DEXHc_RecG"/>
    <property type="match status" value="1"/>
</dbReference>
<dbReference type="InterPro" id="IPR014001">
    <property type="entry name" value="Helicase_ATP-bd"/>
</dbReference>
<dbReference type="InterPro" id="IPR033454">
    <property type="entry name" value="RecG_wedge"/>
</dbReference>
<evidence type="ECO:0000256" key="1">
    <source>
        <dbReference type="ARBA" id="ARBA00007504"/>
    </source>
</evidence>
<evidence type="ECO:0000256" key="9">
    <source>
        <dbReference type="ARBA" id="ARBA00023172"/>
    </source>
</evidence>
<dbReference type="GO" id="GO:0016887">
    <property type="term" value="F:ATP hydrolysis activity"/>
    <property type="evidence" value="ECO:0007669"/>
    <property type="project" value="RHEA"/>
</dbReference>
<dbReference type="InterPro" id="IPR047112">
    <property type="entry name" value="RecG/Mfd"/>
</dbReference>
<keyword evidence="3 15" id="KW-0547">Nucleotide-binding</keyword>
<evidence type="ECO:0000256" key="2">
    <source>
        <dbReference type="ARBA" id="ARBA00017846"/>
    </source>
</evidence>
<evidence type="ECO:0000256" key="4">
    <source>
        <dbReference type="ARBA" id="ARBA00022763"/>
    </source>
</evidence>
<dbReference type="InterPro" id="IPR045562">
    <property type="entry name" value="RecG_dom3_C"/>
</dbReference>
<evidence type="ECO:0000256" key="13">
    <source>
        <dbReference type="ARBA" id="ARBA00034808"/>
    </source>
</evidence>
<sequence length="683" mass="78609">MEKKSEKSFNNNLLKLGLNEKDDFLLHIPLRYNNETFITKIANIQLSKYIVVEGLVTDVKVLDSKFNKKYLVVTINDNTGFLELRWINFFYSLMKELSIGSKIRVGGEVGKWKLNLEMIHPKIYNCKINLPKNLTPIYSSVKGLSQTKIRKLISNILLEEIEETVPNYITRKYSLMKFDESIRFLHNPPPNSSLDLLIEKKHPAWIRIKFDELLAHQLSIELIRQNRIEKKAHPLHKNTNYSRRIDVFLKSLGFQLTEAQKKTSNEISKDLSQDFPMNRLLQGDVGSGKTIVAVIAAIQTISCNKQVALMTPTEILSEQHFSNIKKWFKNLDIRLEVITSAKSVKEKRIIKDNVLNGNIQFIIGTQSLIQDHIHFKNLGLSIIDEQHRFGVEQRFALYNKGILIDDGKEIYPHLLSMSATPIPRTLAMTYLADMDISIINQMPNNRKPIITKLISYDRREELLMYIANSVRNGSQAYWVCPLIDESKKIDLQNAVNTFDYIKGKFPDLNIGLIHSNLSNSIKIEIMKDFRNGIIDLLVSTTVIEVGVDVPKASMIIIEHSERFGLAQLHQLRGRVGRGDIQSICVLLYQNPLSYIAKKRLKAMFETLDGFKIAKYDLQIRGPGDFLGTKQSGVNILRFSDIEQDKDIYEQAKEAAYMIKKDNPEYIDTHIKRWKRISSVMLDI</sequence>
<evidence type="ECO:0000313" key="18">
    <source>
        <dbReference type="EMBL" id="AGF46905.1"/>
    </source>
</evidence>
<dbReference type="InterPro" id="IPR001650">
    <property type="entry name" value="Helicase_C-like"/>
</dbReference>
<comment type="function">
    <text evidence="15">Plays a critical role in recombination and DNA repair. Helps process Holliday junction intermediates to mature products by catalyzing branch migration. Has replication fork regression activity, unwinds stalled or blocked replication forks to make a HJ that can be resolved. Has a DNA unwinding activity characteristic of a DNA helicase with 3'-5' polarity.</text>
</comment>
<dbReference type="Pfam" id="PF00271">
    <property type="entry name" value="Helicase_C"/>
    <property type="match status" value="1"/>
</dbReference>
<evidence type="ECO:0000256" key="8">
    <source>
        <dbReference type="ARBA" id="ARBA00023125"/>
    </source>
</evidence>
<feature type="domain" description="Helicase ATP-binding" evidence="16">
    <location>
        <begin position="270"/>
        <end position="439"/>
    </location>
</feature>
<evidence type="ECO:0000256" key="7">
    <source>
        <dbReference type="ARBA" id="ARBA00022840"/>
    </source>
</evidence>
<dbReference type="SUPFAM" id="SSF52540">
    <property type="entry name" value="P-loop containing nucleoside triphosphate hydrolases"/>
    <property type="match status" value="2"/>
</dbReference>
<dbReference type="PROSITE" id="PS51194">
    <property type="entry name" value="HELICASE_CTER"/>
    <property type="match status" value="1"/>
</dbReference>
<evidence type="ECO:0000256" key="5">
    <source>
        <dbReference type="ARBA" id="ARBA00022801"/>
    </source>
</evidence>
<dbReference type="eggNOG" id="COG1200">
    <property type="taxonomic scope" value="Bacteria"/>
</dbReference>
<dbReference type="PANTHER" id="PTHR47964:SF1">
    <property type="entry name" value="ATP-DEPENDENT DNA HELICASE HOMOLOG RECG, CHLOROPLASTIC"/>
    <property type="match status" value="1"/>
</dbReference>
<dbReference type="EMBL" id="CP003803">
    <property type="protein sequence ID" value="AGF46905.1"/>
    <property type="molecule type" value="Genomic_DNA"/>
</dbReference>
<proteinExistence type="inferred from homology"/>
<dbReference type="HOGENOM" id="CLU_005122_7_1_4"/>
<evidence type="ECO:0000256" key="14">
    <source>
        <dbReference type="ARBA" id="ARBA00048988"/>
    </source>
</evidence>
<evidence type="ECO:0000256" key="11">
    <source>
        <dbReference type="ARBA" id="ARBA00023235"/>
    </source>
</evidence>
<comment type="catalytic activity">
    <reaction evidence="14 15">
        <text>ATP + H2O = ADP + phosphate + H(+)</text>
        <dbReference type="Rhea" id="RHEA:13065"/>
        <dbReference type="ChEBI" id="CHEBI:15377"/>
        <dbReference type="ChEBI" id="CHEBI:15378"/>
        <dbReference type="ChEBI" id="CHEBI:30616"/>
        <dbReference type="ChEBI" id="CHEBI:43474"/>
        <dbReference type="ChEBI" id="CHEBI:456216"/>
        <dbReference type="EC" id="5.6.2.4"/>
    </reaction>
</comment>
<dbReference type="GO" id="GO:0005524">
    <property type="term" value="F:ATP binding"/>
    <property type="evidence" value="ECO:0007669"/>
    <property type="project" value="UniProtKB-KW"/>
</dbReference>
<evidence type="ECO:0000256" key="10">
    <source>
        <dbReference type="ARBA" id="ARBA00023204"/>
    </source>
</evidence>
<keyword evidence="19" id="KW-1185">Reference proteome</keyword>
<dbReference type="PATRIC" id="fig|1208919.3.peg.343"/>
<dbReference type="CDD" id="cd04488">
    <property type="entry name" value="RecG_wedge_OBF"/>
    <property type="match status" value="1"/>
</dbReference>
<dbReference type="InterPro" id="IPR027417">
    <property type="entry name" value="P-loop_NTPase"/>
</dbReference>
<keyword evidence="4 15" id="KW-0227">DNA damage</keyword>
<protein>
    <recommendedName>
        <fullName evidence="2 15">ATP-dependent DNA helicase RecG</fullName>
        <ecNumber evidence="13 15">5.6.2.4</ecNumber>
    </recommendedName>
</protein>
<comment type="similarity">
    <text evidence="1 15">Belongs to the helicase family. RecG subfamily.</text>
</comment>
<reference evidence="18 19" key="1">
    <citation type="journal article" date="2013" name="Genome Biol. Evol.">
        <title>Genome evolution and phylogenomic analysis of candidatus kinetoplastibacterium, the betaproteobacterial endosymbionts of strigomonas and angomonas.</title>
        <authorList>
            <person name="Alves J.M."/>
            <person name="Serrano M.G."/>
            <person name="Maia da Silva F."/>
            <person name="Voegtly L.J."/>
            <person name="Matveyev A.V."/>
            <person name="Teixeira M.M."/>
            <person name="Camargo E.P."/>
            <person name="Buck G.A."/>
        </authorList>
    </citation>
    <scope>NUCLEOTIDE SEQUENCE [LARGE SCALE GENOMIC DNA]</scope>
    <source>
        <strain evidence="18 19">TCC079E</strain>
    </source>
</reference>
<evidence type="ECO:0000313" key="19">
    <source>
        <dbReference type="Proteomes" id="UP000011547"/>
    </source>
</evidence>
<dbReference type="AlphaFoldDB" id="M1M3T3"/>
<dbReference type="NCBIfam" id="NF008168">
    <property type="entry name" value="PRK10917.2-2"/>
    <property type="match status" value="1"/>
</dbReference>
<keyword evidence="6 15" id="KW-0347">Helicase</keyword>
<dbReference type="Proteomes" id="UP000011547">
    <property type="component" value="Chromosome"/>
</dbReference>
<feature type="domain" description="Helicase C-terminal" evidence="17">
    <location>
        <begin position="458"/>
        <end position="618"/>
    </location>
</feature>
<dbReference type="Gene3D" id="3.40.50.300">
    <property type="entry name" value="P-loop containing nucleotide triphosphate hydrolases"/>
    <property type="match status" value="2"/>
</dbReference>
<keyword evidence="10 15" id="KW-0234">DNA repair</keyword>
<evidence type="ECO:0000256" key="3">
    <source>
        <dbReference type="ARBA" id="ARBA00022741"/>
    </source>
</evidence>
<dbReference type="Pfam" id="PF17191">
    <property type="entry name" value="RecG_wedge"/>
    <property type="match status" value="1"/>
</dbReference>
<dbReference type="Pfam" id="PF19833">
    <property type="entry name" value="RecG_dom3_C"/>
    <property type="match status" value="1"/>
</dbReference>
<dbReference type="InterPro" id="IPR012340">
    <property type="entry name" value="NA-bd_OB-fold"/>
</dbReference>
<evidence type="ECO:0000256" key="15">
    <source>
        <dbReference type="RuleBase" id="RU363016"/>
    </source>
</evidence>
<keyword evidence="5 15" id="KW-0378">Hydrolase</keyword>
<organism evidence="18 19">
    <name type="scientific">Candidatus Kinetoplastidibacterium desouzai TCC079E</name>
    <dbReference type="NCBI Taxonomy" id="1208919"/>
    <lineage>
        <taxon>Bacteria</taxon>
        <taxon>Pseudomonadati</taxon>
        <taxon>Pseudomonadota</taxon>
        <taxon>Betaproteobacteria</taxon>
        <taxon>Candidatus Kinetoplastidibacterium</taxon>
    </lineage>
</organism>
<name>M1M3T3_9PROT</name>
<dbReference type="STRING" id="1208919.CDSE_0606"/>
<dbReference type="GO" id="GO:0006281">
    <property type="term" value="P:DNA repair"/>
    <property type="evidence" value="ECO:0007669"/>
    <property type="project" value="UniProtKB-UniRule"/>
</dbReference>
<accession>M1M3T3</accession>
<keyword evidence="11" id="KW-0413">Isomerase</keyword>
<comment type="catalytic activity">
    <reaction evidence="12 15">
        <text>Couples ATP hydrolysis with the unwinding of duplex DNA by translocating in the 3'-5' direction.</text>
        <dbReference type="EC" id="5.6.2.4"/>
    </reaction>
</comment>
<dbReference type="EC" id="5.6.2.4" evidence="13 15"/>
<dbReference type="RefSeq" id="WP_015396316.1">
    <property type="nucleotide sequence ID" value="NC_020294.1"/>
</dbReference>
<keyword evidence="7 15" id="KW-0067">ATP-binding</keyword>
<dbReference type="GO" id="GO:0006310">
    <property type="term" value="P:DNA recombination"/>
    <property type="evidence" value="ECO:0007669"/>
    <property type="project" value="UniProtKB-UniRule"/>
</dbReference>
<dbReference type="KEGG" id="kde:CDSE_0606"/>
<dbReference type="PROSITE" id="PS51192">
    <property type="entry name" value="HELICASE_ATP_BIND_1"/>
    <property type="match status" value="1"/>
</dbReference>
<dbReference type="SMART" id="SM00490">
    <property type="entry name" value="HELICc"/>
    <property type="match status" value="1"/>
</dbReference>
<dbReference type="NCBIfam" id="TIGR00643">
    <property type="entry name" value="recG"/>
    <property type="match status" value="1"/>
</dbReference>
<dbReference type="SMART" id="SM00487">
    <property type="entry name" value="DEXDc"/>
    <property type="match status" value="1"/>
</dbReference>
<dbReference type="GO" id="GO:0003677">
    <property type="term" value="F:DNA binding"/>
    <property type="evidence" value="ECO:0007669"/>
    <property type="project" value="UniProtKB-KW"/>
</dbReference>
<dbReference type="InterPro" id="IPR011545">
    <property type="entry name" value="DEAD/DEAH_box_helicase_dom"/>
</dbReference>
<dbReference type="OrthoDB" id="9804325at2"/>
<dbReference type="PANTHER" id="PTHR47964">
    <property type="entry name" value="ATP-DEPENDENT DNA HELICASE HOMOLOG RECG, CHLOROPLASTIC"/>
    <property type="match status" value="1"/>
</dbReference>
<dbReference type="InterPro" id="IPR004609">
    <property type="entry name" value="ATP-dep_DNA_helicase_RecG"/>
</dbReference>
<keyword evidence="9 15" id="KW-0233">DNA recombination</keyword>
<dbReference type="Pfam" id="PF00270">
    <property type="entry name" value="DEAD"/>
    <property type="match status" value="1"/>
</dbReference>
<evidence type="ECO:0000259" key="16">
    <source>
        <dbReference type="PROSITE" id="PS51192"/>
    </source>
</evidence>
<dbReference type="SUPFAM" id="SSF50249">
    <property type="entry name" value="Nucleic acid-binding proteins"/>
    <property type="match status" value="1"/>
</dbReference>
<evidence type="ECO:0000259" key="17">
    <source>
        <dbReference type="PROSITE" id="PS51194"/>
    </source>
</evidence>